<dbReference type="AlphaFoldDB" id="A0A5D3KHM8"/>
<name>A0A5D3KHM8_9BRAD</name>
<accession>A0A5D3KHM8</accession>
<comment type="caution">
    <text evidence="1">The sequence shown here is derived from an EMBL/GenBank/DDBJ whole genome shotgun (WGS) entry which is preliminary data.</text>
</comment>
<sequence>MNIRSLLAKSSAKRAWHATYFVTAGCADVVKHDPLLIYYRVAVKVSMEVKSSHTKESGGSAFVPINKTFQAVINRKSAAKSSPVKNSEAIDLSQ</sequence>
<dbReference type="PROSITE" id="PS51257">
    <property type="entry name" value="PROKAR_LIPOPROTEIN"/>
    <property type="match status" value="1"/>
</dbReference>
<gene>
    <name evidence="1" type="ORF">FXB40_12135</name>
</gene>
<dbReference type="EMBL" id="VSSS01000020">
    <property type="protein sequence ID" value="TYL96370.1"/>
    <property type="molecule type" value="Genomic_DNA"/>
</dbReference>
<reference evidence="1 2" key="1">
    <citation type="submission" date="2019-08" db="EMBL/GenBank/DDBJ databases">
        <title>Bradyrhizobium hipponensis sp. nov., a rhizobium isolated from a Lupinus angustifolius root nodule in Tunisia.</title>
        <authorList>
            <person name="Off K."/>
            <person name="Rejili M."/>
            <person name="Mars M."/>
            <person name="Brachmann A."/>
            <person name="Marin M."/>
        </authorList>
    </citation>
    <scope>NUCLEOTIDE SEQUENCE [LARGE SCALE GENOMIC DNA]</scope>
    <source>
        <strain evidence="1 2">CTAW71</strain>
    </source>
</reference>
<protein>
    <submittedName>
        <fullName evidence="1">Uncharacterized protein</fullName>
    </submittedName>
</protein>
<organism evidence="1 2">
    <name type="scientific">Bradyrhizobium rifense</name>
    <dbReference type="NCBI Taxonomy" id="515499"/>
    <lineage>
        <taxon>Bacteria</taxon>
        <taxon>Pseudomonadati</taxon>
        <taxon>Pseudomonadota</taxon>
        <taxon>Alphaproteobacteria</taxon>
        <taxon>Hyphomicrobiales</taxon>
        <taxon>Nitrobacteraceae</taxon>
        <taxon>Bradyrhizobium</taxon>
    </lineage>
</organism>
<proteinExistence type="predicted"/>
<dbReference type="Proteomes" id="UP000324758">
    <property type="component" value="Unassembled WGS sequence"/>
</dbReference>
<evidence type="ECO:0000313" key="2">
    <source>
        <dbReference type="Proteomes" id="UP000324758"/>
    </source>
</evidence>
<keyword evidence="2" id="KW-1185">Reference proteome</keyword>
<evidence type="ECO:0000313" key="1">
    <source>
        <dbReference type="EMBL" id="TYL96370.1"/>
    </source>
</evidence>